<dbReference type="InterPro" id="IPR002347">
    <property type="entry name" value="SDR_fam"/>
</dbReference>
<comment type="similarity">
    <text evidence="1">Belongs to the short-chain dehydrogenases/reductases (SDR) family.</text>
</comment>
<proteinExistence type="inferred from homology"/>
<evidence type="ECO:0000313" key="4">
    <source>
        <dbReference type="EMBL" id="KAF2229895.1"/>
    </source>
</evidence>
<dbReference type="PANTHER" id="PTHR43976:SF16">
    <property type="entry name" value="SHORT-CHAIN DEHYDROGENASE_REDUCTASE FAMILY PROTEIN"/>
    <property type="match status" value="1"/>
</dbReference>
<dbReference type="Gene3D" id="3.40.50.720">
    <property type="entry name" value="NAD(P)-binding Rossmann-like Domain"/>
    <property type="match status" value="1"/>
</dbReference>
<keyword evidence="5" id="KW-1185">Reference proteome</keyword>
<evidence type="ECO:0000256" key="2">
    <source>
        <dbReference type="ARBA" id="ARBA00023002"/>
    </source>
</evidence>
<evidence type="ECO:0000256" key="1">
    <source>
        <dbReference type="ARBA" id="ARBA00006484"/>
    </source>
</evidence>
<keyword evidence="2" id="KW-0560">Oxidoreductase</keyword>
<dbReference type="SUPFAM" id="SSF51735">
    <property type="entry name" value="NAD(P)-binding Rossmann-fold domains"/>
    <property type="match status" value="1"/>
</dbReference>
<accession>A0A6A6GVZ9</accession>
<dbReference type="OrthoDB" id="1933717at2759"/>
<reference evidence="4" key="1">
    <citation type="journal article" date="2020" name="Stud. Mycol.">
        <title>101 Dothideomycetes genomes: a test case for predicting lifestyles and emergence of pathogens.</title>
        <authorList>
            <person name="Haridas S."/>
            <person name="Albert R."/>
            <person name="Binder M."/>
            <person name="Bloem J."/>
            <person name="Labutti K."/>
            <person name="Salamov A."/>
            <person name="Andreopoulos B."/>
            <person name="Baker S."/>
            <person name="Barry K."/>
            <person name="Bills G."/>
            <person name="Bluhm B."/>
            <person name="Cannon C."/>
            <person name="Castanera R."/>
            <person name="Culley D."/>
            <person name="Daum C."/>
            <person name="Ezra D."/>
            <person name="Gonzalez J."/>
            <person name="Henrissat B."/>
            <person name="Kuo A."/>
            <person name="Liang C."/>
            <person name="Lipzen A."/>
            <person name="Lutzoni F."/>
            <person name="Magnuson J."/>
            <person name="Mondo S."/>
            <person name="Nolan M."/>
            <person name="Ohm R."/>
            <person name="Pangilinan J."/>
            <person name="Park H.-J."/>
            <person name="Ramirez L."/>
            <person name="Alfaro M."/>
            <person name="Sun H."/>
            <person name="Tritt A."/>
            <person name="Yoshinaga Y."/>
            <person name="Zwiers L.-H."/>
            <person name="Turgeon B."/>
            <person name="Goodwin S."/>
            <person name="Spatafora J."/>
            <person name="Crous P."/>
            <person name="Grigoriev I."/>
        </authorList>
    </citation>
    <scope>NUCLEOTIDE SEQUENCE</scope>
    <source>
        <strain evidence="4">Tuck. ex Michener</strain>
    </source>
</reference>
<dbReference type="InterPro" id="IPR051911">
    <property type="entry name" value="SDR_oxidoreductase"/>
</dbReference>
<name>A0A6A6GVZ9_VIRVR</name>
<dbReference type="Pfam" id="PF00106">
    <property type="entry name" value="adh_short"/>
    <property type="match status" value="1"/>
</dbReference>
<sequence length="269" mass="28705">MGQCQAAVAEAVEVFGRIDILFCCTTEAVVGSIEELSQSPRTQGLVRDQFETNFFGPVNIIKAVLPTFRARKQGHILLLTAITGHLGTPGLGMYCASQWAIEGYCDSLAYEIAPFNIKMTIIQPTMEIPILTSPIHSAPPHLAYTPDANPAPLSREIISSLLDKLEGTPEPTMGDQLSSPEVRTLRAPLTQQMMQGLVSETVHALAAIGGHDNPPARHIVGFEGVASVKEKLKTVSEELEDFVEVSSAVDIEKEKDRGPASAGSGSGAG</sequence>
<dbReference type="InterPro" id="IPR036291">
    <property type="entry name" value="NAD(P)-bd_dom_sf"/>
</dbReference>
<evidence type="ECO:0000313" key="5">
    <source>
        <dbReference type="Proteomes" id="UP000800092"/>
    </source>
</evidence>
<protein>
    <submittedName>
        <fullName evidence="4">NAD(P)-binding protein</fullName>
    </submittedName>
</protein>
<dbReference type="Proteomes" id="UP000800092">
    <property type="component" value="Unassembled WGS sequence"/>
</dbReference>
<dbReference type="AlphaFoldDB" id="A0A6A6GVZ9"/>
<dbReference type="PANTHER" id="PTHR43976">
    <property type="entry name" value="SHORT CHAIN DEHYDROGENASE"/>
    <property type="match status" value="1"/>
</dbReference>
<gene>
    <name evidence="4" type="ORF">EV356DRAFT_509965</name>
</gene>
<dbReference type="GO" id="GO:0016491">
    <property type="term" value="F:oxidoreductase activity"/>
    <property type="evidence" value="ECO:0007669"/>
    <property type="project" value="UniProtKB-KW"/>
</dbReference>
<dbReference type="EMBL" id="ML991851">
    <property type="protein sequence ID" value="KAF2229895.1"/>
    <property type="molecule type" value="Genomic_DNA"/>
</dbReference>
<evidence type="ECO:0000256" key="3">
    <source>
        <dbReference type="SAM" id="MobiDB-lite"/>
    </source>
</evidence>
<organism evidence="4 5">
    <name type="scientific">Viridothelium virens</name>
    <name type="common">Speckled blister lichen</name>
    <name type="synonym">Trypethelium virens</name>
    <dbReference type="NCBI Taxonomy" id="1048519"/>
    <lineage>
        <taxon>Eukaryota</taxon>
        <taxon>Fungi</taxon>
        <taxon>Dikarya</taxon>
        <taxon>Ascomycota</taxon>
        <taxon>Pezizomycotina</taxon>
        <taxon>Dothideomycetes</taxon>
        <taxon>Dothideomycetes incertae sedis</taxon>
        <taxon>Trypetheliales</taxon>
        <taxon>Trypetheliaceae</taxon>
        <taxon>Viridothelium</taxon>
    </lineage>
</organism>
<feature type="region of interest" description="Disordered" evidence="3">
    <location>
        <begin position="249"/>
        <end position="269"/>
    </location>
</feature>